<dbReference type="Proteomes" id="UP000095283">
    <property type="component" value="Unplaced"/>
</dbReference>
<organism evidence="1 2">
    <name type="scientific">Heterorhabditis bacteriophora</name>
    <name type="common">Entomopathogenic nematode worm</name>
    <dbReference type="NCBI Taxonomy" id="37862"/>
    <lineage>
        <taxon>Eukaryota</taxon>
        <taxon>Metazoa</taxon>
        <taxon>Ecdysozoa</taxon>
        <taxon>Nematoda</taxon>
        <taxon>Chromadorea</taxon>
        <taxon>Rhabditida</taxon>
        <taxon>Rhabditina</taxon>
        <taxon>Rhabditomorpha</taxon>
        <taxon>Strongyloidea</taxon>
        <taxon>Heterorhabditidae</taxon>
        <taxon>Heterorhabditis</taxon>
    </lineage>
</organism>
<keyword evidence="1" id="KW-1185">Reference proteome</keyword>
<proteinExistence type="predicted"/>
<accession>A0A1I7W8R8</accession>
<dbReference type="WBParaSite" id="Hba_01018">
    <property type="protein sequence ID" value="Hba_01018"/>
    <property type="gene ID" value="Hba_01018"/>
</dbReference>
<evidence type="ECO:0000313" key="1">
    <source>
        <dbReference type="Proteomes" id="UP000095283"/>
    </source>
</evidence>
<sequence>MFLKNTFVGKANIHKLFAIIQHLLAKLNTFFHVHLILTLTNPIRFRKVEEIELSQNIPYLNLRGVNLLDVEDSPLKLFLIYLK</sequence>
<name>A0A1I7W8R8_HETBA</name>
<evidence type="ECO:0000313" key="2">
    <source>
        <dbReference type="WBParaSite" id="Hba_01018"/>
    </source>
</evidence>
<reference evidence="2" key="1">
    <citation type="submission" date="2016-11" db="UniProtKB">
        <authorList>
            <consortium name="WormBaseParasite"/>
        </authorList>
    </citation>
    <scope>IDENTIFICATION</scope>
</reference>
<dbReference type="AlphaFoldDB" id="A0A1I7W8R8"/>
<protein>
    <submittedName>
        <fullName evidence="2">Rad51 domain-containing protein</fullName>
    </submittedName>
</protein>